<protein>
    <submittedName>
        <fullName evidence="3">YheC/YheD family protein</fullName>
    </submittedName>
</protein>
<dbReference type="GO" id="GO:0046872">
    <property type="term" value="F:metal ion binding"/>
    <property type="evidence" value="ECO:0007669"/>
    <property type="project" value="InterPro"/>
</dbReference>
<dbReference type="GO" id="GO:0005524">
    <property type="term" value="F:ATP binding"/>
    <property type="evidence" value="ECO:0007669"/>
    <property type="project" value="UniProtKB-UniRule"/>
</dbReference>
<dbReference type="InterPro" id="IPR011761">
    <property type="entry name" value="ATP-grasp"/>
</dbReference>
<dbReference type="Gene3D" id="3.30.470.20">
    <property type="entry name" value="ATP-grasp fold, B domain"/>
    <property type="match status" value="1"/>
</dbReference>
<dbReference type="SUPFAM" id="SSF56059">
    <property type="entry name" value="Glutathione synthetase ATP-binding domain-like"/>
    <property type="match status" value="1"/>
</dbReference>
<evidence type="ECO:0000259" key="2">
    <source>
        <dbReference type="PROSITE" id="PS50975"/>
    </source>
</evidence>
<organism evidence="3">
    <name type="scientific">Alkalihalophilus sp. As8PL</name>
    <dbReference type="NCBI Taxonomy" id="3237103"/>
    <lineage>
        <taxon>Bacteria</taxon>
        <taxon>Bacillati</taxon>
        <taxon>Bacillota</taxon>
        <taxon>Bacilli</taxon>
        <taxon>Bacillales</taxon>
        <taxon>Bacillaceae</taxon>
        <taxon>Alkalihalophilus</taxon>
    </lineage>
</organism>
<gene>
    <name evidence="3" type="ORF">AB3N04_04005</name>
</gene>
<evidence type="ECO:0000256" key="1">
    <source>
        <dbReference type="PROSITE-ProRule" id="PRU00409"/>
    </source>
</evidence>
<sequence length="378" mass="43208">MNLGEGKKLHEEKVNSLLDDLKEVESKEVIIGILVSKSTKKLKRLLPHLVDLEMNCKSGGLFAFSLNGIDKGNLSIKGYSYCRESKTWNQLIVSMPTVIINRISLNHGWESFFKETIGCKMINNFTFNKWEMYEWLSKKPELKKHLPLTELFHSAQDLPGLIGKYKEGYVKPINGSYGKGIYKISKKAESFKVATNKDLFYLNEEELVMYFKEKCKKRTYIFQEVIDLYIGGRPVDMRFILMKNESMEWQEVGLLARKGLKGGIVSNEGVTKHGNSALQNIFSLPKQKAIELRKKITEISIEAASAMEELRGINSNLGNVGIDFGIDKNQHLWIIEINHRNPRHRMAIDAGQEGIYFYSNKLLIDYAYKLAGFSTSSQ</sequence>
<name>A0AB39BVZ0_9BACI</name>
<dbReference type="PROSITE" id="PS50975">
    <property type="entry name" value="ATP_GRASP"/>
    <property type="match status" value="1"/>
</dbReference>
<dbReference type="AlphaFoldDB" id="A0AB39BVZ0"/>
<dbReference type="Pfam" id="PF14398">
    <property type="entry name" value="ATPgrasp_YheCD"/>
    <property type="match status" value="1"/>
</dbReference>
<dbReference type="RefSeq" id="WP_368504830.1">
    <property type="nucleotide sequence ID" value="NZ_CP162551.1"/>
</dbReference>
<keyword evidence="1" id="KW-0067">ATP-binding</keyword>
<dbReference type="InterPro" id="IPR026838">
    <property type="entry name" value="YheC/D"/>
</dbReference>
<proteinExistence type="predicted"/>
<accession>A0AB39BVZ0</accession>
<reference evidence="3" key="1">
    <citation type="submission" date="2024-07" db="EMBL/GenBank/DDBJ databases">
        <title>Identification and characteristics of an arsenic-resistant bacterial isolate, which belongs to a novel species.</title>
        <authorList>
            <person name="Juszczyk A."/>
            <person name="Kowalczyk A."/>
            <person name="Was K."/>
            <person name="Kosowicz W."/>
            <person name="Budzyn A."/>
            <person name="Latowski D."/>
        </authorList>
    </citation>
    <scope>NUCLEOTIDE SEQUENCE</scope>
    <source>
        <strain evidence="3">As8PL</strain>
    </source>
</reference>
<keyword evidence="1" id="KW-0547">Nucleotide-binding</keyword>
<dbReference type="EMBL" id="CP162551">
    <property type="protein sequence ID" value="XDI37486.1"/>
    <property type="molecule type" value="Genomic_DNA"/>
</dbReference>
<evidence type="ECO:0000313" key="3">
    <source>
        <dbReference type="EMBL" id="XDI37486.1"/>
    </source>
</evidence>
<feature type="domain" description="ATP-grasp" evidence="2">
    <location>
        <begin position="139"/>
        <end position="368"/>
    </location>
</feature>